<evidence type="ECO:0000256" key="1">
    <source>
        <dbReference type="ARBA" id="ARBA00000830"/>
    </source>
</evidence>
<dbReference type="EC" id="3.1.3.18" evidence="4"/>
<comment type="similarity">
    <text evidence="3">Belongs to the HAD-like hydrolase superfamily. CbbY/CbbZ/Gph/YieH family.</text>
</comment>
<dbReference type="Pfam" id="PF00702">
    <property type="entry name" value="Hydrolase"/>
    <property type="match status" value="1"/>
</dbReference>
<protein>
    <recommendedName>
        <fullName evidence="4">phosphoglycolate phosphatase</fullName>
        <ecNumber evidence="4">3.1.3.18</ecNumber>
    </recommendedName>
</protein>
<dbReference type="InterPro" id="IPR006439">
    <property type="entry name" value="HAD-SF_hydro_IA"/>
</dbReference>
<dbReference type="InterPro" id="IPR023198">
    <property type="entry name" value="PGP-like_dom2"/>
</dbReference>
<comment type="catalytic activity">
    <reaction evidence="1">
        <text>2-phosphoglycolate + H2O = glycolate + phosphate</text>
        <dbReference type="Rhea" id="RHEA:14369"/>
        <dbReference type="ChEBI" id="CHEBI:15377"/>
        <dbReference type="ChEBI" id="CHEBI:29805"/>
        <dbReference type="ChEBI" id="CHEBI:43474"/>
        <dbReference type="ChEBI" id="CHEBI:58033"/>
        <dbReference type="EC" id="3.1.3.18"/>
    </reaction>
</comment>
<evidence type="ECO:0000256" key="4">
    <source>
        <dbReference type="ARBA" id="ARBA00013078"/>
    </source>
</evidence>
<keyword evidence="6" id="KW-1185">Reference proteome</keyword>
<dbReference type="InterPro" id="IPR050155">
    <property type="entry name" value="HAD-like_hydrolase_sf"/>
</dbReference>
<dbReference type="PANTHER" id="PTHR43434:SF1">
    <property type="entry name" value="PHOSPHOGLYCOLATE PHOSPHATASE"/>
    <property type="match status" value="1"/>
</dbReference>
<organism evidence="5 6">
    <name type="scientific">Chlamydia trachomatis serovar A (strain ATCC VR-571B / DSM 19440 / HAR-13)</name>
    <dbReference type="NCBI Taxonomy" id="315277"/>
    <lineage>
        <taxon>Bacteria</taxon>
        <taxon>Pseudomonadati</taxon>
        <taxon>Chlamydiota</taxon>
        <taxon>Chlamydiia</taxon>
        <taxon>Chlamydiales</taxon>
        <taxon>Chlamydiaceae</taxon>
        <taxon>Chlamydia/Chlamydophila group</taxon>
        <taxon>Chlamydia</taxon>
    </lineage>
</organism>
<dbReference type="RefSeq" id="WP_009871822.1">
    <property type="nucleotide sequence ID" value="NC_007429.1"/>
</dbReference>
<dbReference type="KEGG" id="cta:CTA_0507"/>
<dbReference type="Proteomes" id="UP000002532">
    <property type="component" value="Chromosome"/>
</dbReference>
<name>A0A0H2X187_CHLTA</name>
<gene>
    <name evidence="5" type="ordered locus">CTA_0507</name>
</gene>
<dbReference type="NCBIfam" id="TIGR01509">
    <property type="entry name" value="HAD-SF-IA-v3"/>
    <property type="match status" value="1"/>
</dbReference>
<proteinExistence type="inferred from homology"/>
<dbReference type="CDD" id="cd07505">
    <property type="entry name" value="HAD_BPGM-like"/>
    <property type="match status" value="1"/>
</dbReference>
<evidence type="ECO:0000256" key="3">
    <source>
        <dbReference type="ARBA" id="ARBA00006171"/>
    </source>
</evidence>
<evidence type="ECO:0000313" key="6">
    <source>
        <dbReference type="Proteomes" id="UP000002532"/>
    </source>
</evidence>
<dbReference type="SFLD" id="SFLDS00003">
    <property type="entry name" value="Haloacid_Dehalogenase"/>
    <property type="match status" value="1"/>
</dbReference>
<dbReference type="Gene3D" id="3.40.50.1000">
    <property type="entry name" value="HAD superfamily/HAD-like"/>
    <property type="match status" value="1"/>
</dbReference>
<comment type="pathway">
    <text evidence="2">Organic acid metabolism; glycolate biosynthesis; glycolate from 2-phosphoglycolate: step 1/1.</text>
</comment>
<evidence type="ECO:0000256" key="2">
    <source>
        <dbReference type="ARBA" id="ARBA00004818"/>
    </source>
</evidence>
<dbReference type="SFLD" id="SFLDG01129">
    <property type="entry name" value="C1.5:_HAD__Beta-PGM__Phosphata"/>
    <property type="match status" value="1"/>
</dbReference>
<dbReference type="SUPFAM" id="SSF56784">
    <property type="entry name" value="HAD-like"/>
    <property type="match status" value="1"/>
</dbReference>
<dbReference type="Gene3D" id="1.10.150.240">
    <property type="entry name" value="Putative phosphatase, domain 2"/>
    <property type="match status" value="1"/>
</dbReference>
<dbReference type="InterPro" id="IPR023214">
    <property type="entry name" value="HAD_sf"/>
</dbReference>
<dbReference type="HOGENOM" id="CLU_045011_13_3_0"/>
<dbReference type="AlphaFoldDB" id="A0A0H2X187"/>
<dbReference type="InterPro" id="IPR036412">
    <property type="entry name" value="HAD-like_sf"/>
</dbReference>
<dbReference type="GO" id="GO:0008967">
    <property type="term" value="F:phosphoglycolate phosphatase activity"/>
    <property type="evidence" value="ECO:0007669"/>
    <property type="project" value="UniProtKB-EC"/>
</dbReference>
<evidence type="ECO:0000313" key="5">
    <source>
        <dbReference type="EMBL" id="AAX50738.1"/>
    </source>
</evidence>
<accession>A0A0H2X187</accession>
<dbReference type="GO" id="GO:0005829">
    <property type="term" value="C:cytosol"/>
    <property type="evidence" value="ECO:0007669"/>
    <property type="project" value="TreeGrafter"/>
</dbReference>
<dbReference type="GO" id="GO:0006281">
    <property type="term" value="P:DNA repair"/>
    <property type="evidence" value="ECO:0007669"/>
    <property type="project" value="TreeGrafter"/>
</dbReference>
<sequence>MRLDSYEVYFFDLDGLLIDTEPLFYQACLETWRKYKVSVELSFSQYYSLAMQGRERFQEALIQLFPETRAFFPSYFLDRDRCYHDLLSCEQIQLMPGVETFLSLLEGKCLGVVTNSSKESTLRIRKEYPVLECMQFWITREEYARPKPAPDSYRLAWNRFVREGDHVIGFEDSVKGLQALAGIPATMVAINAERSLEQTQSLFPGKEYYYFPSLELLCSCLQNH</sequence>
<dbReference type="PANTHER" id="PTHR43434">
    <property type="entry name" value="PHOSPHOGLYCOLATE PHOSPHATASE"/>
    <property type="match status" value="1"/>
</dbReference>
<dbReference type="EMBL" id="CP000051">
    <property type="protein sequence ID" value="AAX50738.1"/>
    <property type="molecule type" value="Genomic_DNA"/>
</dbReference>
<reference evidence="5 6" key="1">
    <citation type="journal article" date="2005" name="Infect. Immun.">
        <title>Comparative genomic analysis of Chlamydia trachomatis oculotropic and genitotropic strains.</title>
        <authorList>
            <person name="Carlson J.H."/>
            <person name="Porcella S.F."/>
            <person name="McClarty G."/>
            <person name="Caldwell H.D."/>
        </authorList>
    </citation>
    <scope>NUCLEOTIDE SEQUENCE [LARGE SCALE GENOMIC DNA]</scope>
    <source>
        <strain evidence="6">ATCC VR-571B / DSM 19440 / HAR-13</strain>
    </source>
</reference>